<reference evidence="1 2" key="1">
    <citation type="submission" date="2018-10" db="EMBL/GenBank/DDBJ databases">
        <title>Bacillus Keqinensis sp. nov., a moderately halophilic bacterium isolated from a saline-alkaline lake.</title>
        <authorList>
            <person name="Wang H."/>
        </authorList>
    </citation>
    <scope>NUCLEOTIDE SEQUENCE [LARGE SCALE GENOMIC DNA]</scope>
    <source>
        <strain evidence="1 2">KQ-3</strain>
    </source>
</reference>
<proteinExistence type="predicted"/>
<dbReference type="Proteomes" id="UP000278746">
    <property type="component" value="Unassembled WGS sequence"/>
</dbReference>
<name>A0A3M7TQF7_9BACI</name>
<dbReference type="AlphaFoldDB" id="A0A3M7TQF7"/>
<dbReference type="EMBL" id="RHIB01000002">
    <property type="protein sequence ID" value="RNA67695.1"/>
    <property type="molecule type" value="Genomic_DNA"/>
</dbReference>
<accession>A0A3M7TQF7</accession>
<evidence type="ECO:0000313" key="1">
    <source>
        <dbReference type="EMBL" id="RNA67695.1"/>
    </source>
</evidence>
<evidence type="ECO:0000313" key="2">
    <source>
        <dbReference type="Proteomes" id="UP000278746"/>
    </source>
</evidence>
<comment type="caution">
    <text evidence="1">The sequence shown here is derived from an EMBL/GenBank/DDBJ whole genome shotgun (WGS) entry which is preliminary data.</text>
</comment>
<keyword evidence="2" id="KW-1185">Reference proteome</keyword>
<organism evidence="1 2">
    <name type="scientific">Alteribacter keqinensis</name>
    <dbReference type="NCBI Taxonomy" id="2483800"/>
    <lineage>
        <taxon>Bacteria</taxon>
        <taxon>Bacillati</taxon>
        <taxon>Bacillota</taxon>
        <taxon>Bacilli</taxon>
        <taxon>Bacillales</taxon>
        <taxon>Bacillaceae</taxon>
        <taxon>Alteribacter</taxon>
    </lineage>
</organism>
<sequence length="82" mass="9544">MEELSLFGFCQGMGDVKWFFLSYGVLLIKRLFNVGIFDMLAKQGLLLDGCFSRRTEQYPLILTDRRSAGEKLEINWMSIWLS</sequence>
<gene>
    <name evidence="1" type="ORF">EBO34_13330</name>
</gene>
<protein>
    <submittedName>
        <fullName evidence="1">Uncharacterized protein</fullName>
    </submittedName>
</protein>